<dbReference type="AlphaFoldDB" id="A0A7T8GVT6"/>
<gene>
    <name evidence="1" type="ORF">FKW44_019433</name>
</gene>
<evidence type="ECO:0000313" key="2">
    <source>
        <dbReference type="Proteomes" id="UP000595437"/>
    </source>
</evidence>
<keyword evidence="2" id="KW-1185">Reference proteome</keyword>
<name>A0A7T8GVT6_CALRO</name>
<evidence type="ECO:0000313" key="1">
    <source>
        <dbReference type="EMBL" id="QQP38759.1"/>
    </source>
</evidence>
<reference evidence="2" key="1">
    <citation type="submission" date="2021-01" db="EMBL/GenBank/DDBJ databases">
        <title>Caligus Genome Assembly.</title>
        <authorList>
            <person name="Gallardo-Escarate C."/>
        </authorList>
    </citation>
    <scope>NUCLEOTIDE SEQUENCE [LARGE SCALE GENOMIC DNA]</scope>
</reference>
<sequence length="53" mass="5576">MTYAVAIPRFDNECRGQMAAPQGCAFTINDLPGASLDVRGGITSTSGTSLREQ</sequence>
<accession>A0A7T8GVT6</accession>
<proteinExistence type="predicted"/>
<dbReference type="EMBL" id="CP045902">
    <property type="protein sequence ID" value="QQP38759.1"/>
    <property type="molecule type" value="Genomic_DNA"/>
</dbReference>
<organism evidence="1 2">
    <name type="scientific">Caligus rogercresseyi</name>
    <name type="common">Sea louse</name>
    <dbReference type="NCBI Taxonomy" id="217165"/>
    <lineage>
        <taxon>Eukaryota</taxon>
        <taxon>Metazoa</taxon>
        <taxon>Ecdysozoa</taxon>
        <taxon>Arthropoda</taxon>
        <taxon>Crustacea</taxon>
        <taxon>Multicrustacea</taxon>
        <taxon>Hexanauplia</taxon>
        <taxon>Copepoda</taxon>
        <taxon>Siphonostomatoida</taxon>
        <taxon>Caligidae</taxon>
        <taxon>Caligus</taxon>
    </lineage>
</organism>
<feature type="non-terminal residue" evidence="1">
    <location>
        <position position="53"/>
    </location>
</feature>
<protein>
    <submittedName>
        <fullName evidence="1">Uncharacterized protein</fullName>
    </submittedName>
</protein>
<dbReference type="Proteomes" id="UP000595437">
    <property type="component" value="Chromosome 13"/>
</dbReference>